<reference evidence="1 2" key="1">
    <citation type="journal article" date="2018" name="Front. Microbiol.">
        <title>Hydrolytic Capabilities as a Key to Environmental Success: Chitinolytic and Cellulolytic Acidobacteria From Acidic Sub-arctic Soils and Boreal Peatlands.</title>
        <authorList>
            <person name="Belova S.E."/>
            <person name="Ravin N.V."/>
            <person name="Pankratov T.A."/>
            <person name="Rakitin A.L."/>
            <person name="Ivanova A.A."/>
            <person name="Beletsky A.V."/>
            <person name="Mardanov A.V."/>
            <person name="Sinninghe Damste J.S."/>
            <person name="Dedysh S.N."/>
        </authorList>
    </citation>
    <scope>NUCLEOTIDE SEQUENCE [LARGE SCALE GENOMIC DNA]</scope>
    <source>
        <strain evidence="1 2">SBC82</strain>
    </source>
</reference>
<accession>A0A2Z5G1K7</accession>
<name>A0A2Z5G1K7_9BACT</name>
<dbReference type="InterPro" id="IPR006311">
    <property type="entry name" value="TAT_signal"/>
</dbReference>
<dbReference type="SUPFAM" id="SSF51905">
    <property type="entry name" value="FAD/NAD(P)-binding domain"/>
    <property type="match status" value="1"/>
</dbReference>
<evidence type="ECO:0000313" key="2">
    <source>
        <dbReference type="Proteomes" id="UP000253606"/>
    </source>
</evidence>
<sequence length="651" mass="70903">MSYSDKELGMGRRITRRDFMNGMAMTIASTAVGHTLHAQDSREPQNTPGYNPPAIEGLRGSHEGSYTVAHSVRDGSFWEHAGAAEATGESYDLVVVGCGISGLSAARFFLQSAGPRARVLILDPHDDFGGHAKRNEFKVDGTRMLGFGGTYAIESPKPYSPVAKQVVQDLGIDVESFSQVSDGKLFPSLGLEPKIFFDKETFGSDRLVVDPAPVWGGKAAAEAQSDAWRRFAADAPMTDKAKADYRRLHTSQVDFMPGMTSSEKKAKLARMSYANYLSDFCRADPQVIAVQQALPQPLYGLGIDAVSAQDAWGLGFAGFNGLNLAAGAGPGMGRDAIPNEEAEKYFFHFPDGNASIARLLVRSLIPEAVPGSNAQDIVTSQVKYDRLDRAGNAVRIRLSSTVVKVKHVGDPATASEVEVSYSQQGKLRRVRAGHCVLACWHTMIPYLTTELPDTQVEALRSSEKVPIVYTNVALRNWEAFVKLKAGSTYAPGSYFTNVSLDQRVSIGEYHATTRPEEPIVLTMHHFPGSPGLPARAQHRAGRAQLYGTPFATFERNIREQLARSLGSGGFDPAKDIAAITVNRWPHGYAYQYNSLWDPFWLEGGLQSCVEARKPFGRITIANADADAYAYTDCAIDQAHRAISELKVSQKA</sequence>
<dbReference type="InterPro" id="IPR036188">
    <property type="entry name" value="FAD/NAD-bd_sf"/>
</dbReference>
<organism evidence="1 2">
    <name type="scientific">Acidisarcina polymorpha</name>
    <dbReference type="NCBI Taxonomy" id="2211140"/>
    <lineage>
        <taxon>Bacteria</taxon>
        <taxon>Pseudomonadati</taxon>
        <taxon>Acidobacteriota</taxon>
        <taxon>Terriglobia</taxon>
        <taxon>Terriglobales</taxon>
        <taxon>Acidobacteriaceae</taxon>
        <taxon>Acidisarcina</taxon>
    </lineage>
</organism>
<dbReference type="Pfam" id="PF13450">
    <property type="entry name" value="NAD_binding_8"/>
    <property type="match status" value="1"/>
</dbReference>
<dbReference type="EMBL" id="CP030840">
    <property type="protein sequence ID" value="AXC13063.1"/>
    <property type="molecule type" value="Genomic_DNA"/>
</dbReference>
<dbReference type="Proteomes" id="UP000253606">
    <property type="component" value="Chromosome"/>
</dbReference>
<keyword evidence="2" id="KW-1185">Reference proteome</keyword>
<proteinExistence type="predicted"/>
<evidence type="ECO:0000313" key="1">
    <source>
        <dbReference type="EMBL" id="AXC13063.1"/>
    </source>
</evidence>
<dbReference type="RefSeq" id="WP_114208148.1">
    <property type="nucleotide sequence ID" value="NZ_CP030840.1"/>
</dbReference>
<dbReference type="AlphaFoldDB" id="A0A2Z5G1K7"/>
<dbReference type="KEGG" id="abas:ACPOL_3784"/>
<gene>
    <name evidence="1" type="ORF">ACPOL_3784</name>
</gene>
<dbReference type="Gene3D" id="3.50.50.60">
    <property type="entry name" value="FAD/NAD(P)-binding domain"/>
    <property type="match status" value="1"/>
</dbReference>
<protein>
    <submittedName>
        <fullName evidence="1">Uncharacterized protein</fullName>
    </submittedName>
</protein>
<dbReference type="OrthoDB" id="9814556at2"/>
<dbReference type="PROSITE" id="PS51318">
    <property type="entry name" value="TAT"/>
    <property type="match status" value="1"/>
</dbReference>